<proteinExistence type="predicted"/>
<dbReference type="Proteomes" id="UP000823521">
    <property type="component" value="Unassembled WGS sequence"/>
</dbReference>
<gene>
    <name evidence="1" type="ORF">GSF22_30465</name>
</gene>
<accession>A0ABS3W0G2</accession>
<reference evidence="1 2" key="1">
    <citation type="submission" date="2019-12" db="EMBL/GenBank/DDBJ databases">
        <title>Whole genome sequencing of endophytic Actinobacterium Micromonospora sp. MPMI6T.</title>
        <authorList>
            <person name="Evv R."/>
            <person name="Podile A.R."/>
        </authorList>
    </citation>
    <scope>NUCLEOTIDE SEQUENCE [LARGE SCALE GENOMIC DNA]</scope>
    <source>
        <strain evidence="1 2">MPMI6</strain>
    </source>
</reference>
<organism evidence="1 2">
    <name type="scientific">Micromonospora echinofusca</name>
    <dbReference type="NCBI Taxonomy" id="47858"/>
    <lineage>
        <taxon>Bacteria</taxon>
        <taxon>Bacillati</taxon>
        <taxon>Actinomycetota</taxon>
        <taxon>Actinomycetes</taxon>
        <taxon>Micromonosporales</taxon>
        <taxon>Micromonosporaceae</taxon>
        <taxon>Micromonospora</taxon>
    </lineage>
</organism>
<keyword evidence="2" id="KW-1185">Reference proteome</keyword>
<evidence type="ECO:0000313" key="1">
    <source>
        <dbReference type="EMBL" id="MBO4210285.1"/>
    </source>
</evidence>
<evidence type="ECO:0000313" key="2">
    <source>
        <dbReference type="Proteomes" id="UP000823521"/>
    </source>
</evidence>
<protein>
    <submittedName>
        <fullName evidence="1">Uncharacterized protein</fullName>
    </submittedName>
</protein>
<sequence>VVPFAGLGLGLAVGAFVLYRRRVHSDRVQARGWLREVLAEARAAYGDEISRRFTDVQYALTVALDAAVEQRLRDLDARIAEVDRAQAAQRAARSAQRARAAADRDAVRARLAQVDEVLARARELTTAGGPTT</sequence>
<name>A0ABS3W0G2_MICEH</name>
<feature type="non-terminal residue" evidence="1">
    <location>
        <position position="1"/>
    </location>
</feature>
<dbReference type="EMBL" id="WVUH01000447">
    <property type="protein sequence ID" value="MBO4210285.1"/>
    <property type="molecule type" value="Genomic_DNA"/>
</dbReference>
<comment type="caution">
    <text evidence="1">The sequence shown here is derived from an EMBL/GenBank/DDBJ whole genome shotgun (WGS) entry which is preliminary data.</text>
</comment>